<dbReference type="Gene3D" id="3.40.220.10">
    <property type="entry name" value="Leucine Aminopeptidase, subunit E, domain 1"/>
    <property type="match status" value="1"/>
</dbReference>
<feature type="domain" description="Macro" evidence="2">
    <location>
        <begin position="99"/>
        <end position="293"/>
    </location>
</feature>
<dbReference type="CDD" id="cd02908">
    <property type="entry name" value="Macro_OAADPr_deacetylase"/>
    <property type="match status" value="1"/>
</dbReference>
<evidence type="ECO:0000313" key="4">
    <source>
        <dbReference type="Proteomes" id="UP000823890"/>
    </source>
</evidence>
<evidence type="ECO:0000313" key="3">
    <source>
        <dbReference type="EMBL" id="HJC35329.1"/>
    </source>
</evidence>
<dbReference type="PROSITE" id="PS51154">
    <property type="entry name" value="MACRO"/>
    <property type="match status" value="1"/>
</dbReference>
<dbReference type="Pfam" id="PF01661">
    <property type="entry name" value="Macro"/>
    <property type="match status" value="1"/>
</dbReference>
<organism evidence="3 4">
    <name type="scientific">Candidatus Mediterraneibacter faecipullorum</name>
    <dbReference type="NCBI Taxonomy" id="2838670"/>
    <lineage>
        <taxon>Bacteria</taxon>
        <taxon>Bacillati</taxon>
        <taxon>Bacillota</taxon>
        <taxon>Clostridia</taxon>
        <taxon>Lachnospirales</taxon>
        <taxon>Lachnospiraceae</taxon>
        <taxon>Mediterraneibacter</taxon>
    </lineage>
</organism>
<dbReference type="InterPro" id="IPR002589">
    <property type="entry name" value="Macro_dom"/>
</dbReference>
<protein>
    <submittedName>
        <fullName evidence="3">Protein-ADP-ribose hydrolase</fullName>
    </submittedName>
</protein>
<accession>A0A9D2NP29</accession>
<proteinExistence type="predicted"/>
<dbReference type="EMBL" id="DWWO01000145">
    <property type="protein sequence ID" value="HJC35329.1"/>
    <property type="molecule type" value="Genomic_DNA"/>
</dbReference>
<comment type="caution">
    <text evidence="3">The sequence shown here is derived from an EMBL/GenBank/DDBJ whole genome shotgun (WGS) entry which is preliminary data.</text>
</comment>
<dbReference type="PANTHER" id="PTHR11106">
    <property type="entry name" value="GANGLIOSIDE INDUCED DIFFERENTIATION ASSOCIATED PROTEIN 2-RELATED"/>
    <property type="match status" value="1"/>
</dbReference>
<gene>
    <name evidence="3" type="ORF">H9758_12205</name>
</gene>
<dbReference type="Proteomes" id="UP000823890">
    <property type="component" value="Unassembled WGS sequence"/>
</dbReference>
<dbReference type="SUPFAM" id="SSF52949">
    <property type="entry name" value="Macro domain-like"/>
    <property type="match status" value="1"/>
</dbReference>
<dbReference type="GO" id="GO:0016787">
    <property type="term" value="F:hydrolase activity"/>
    <property type="evidence" value="ECO:0007669"/>
    <property type="project" value="UniProtKB-KW"/>
</dbReference>
<keyword evidence="3" id="KW-0378">Hydrolase</keyword>
<dbReference type="SMART" id="SM00506">
    <property type="entry name" value="A1pp"/>
    <property type="match status" value="1"/>
</dbReference>
<reference evidence="3" key="1">
    <citation type="journal article" date="2021" name="PeerJ">
        <title>Extensive microbial diversity within the chicken gut microbiome revealed by metagenomics and culture.</title>
        <authorList>
            <person name="Gilroy R."/>
            <person name="Ravi A."/>
            <person name="Getino M."/>
            <person name="Pursley I."/>
            <person name="Horton D.L."/>
            <person name="Alikhan N.F."/>
            <person name="Baker D."/>
            <person name="Gharbi K."/>
            <person name="Hall N."/>
            <person name="Watson M."/>
            <person name="Adriaenssens E.M."/>
            <person name="Foster-Nyarko E."/>
            <person name="Jarju S."/>
            <person name="Secka A."/>
            <person name="Antonio M."/>
            <person name="Oren A."/>
            <person name="Chaudhuri R.R."/>
            <person name="La Ragione R."/>
            <person name="Hildebrand F."/>
            <person name="Pallen M.J."/>
        </authorList>
    </citation>
    <scope>NUCLEOTIDE SEQUENCE</scope>
    <source>
        <strain evidence="3">ChiW19-954</strain>
    </source>
</reference>
<evidence type="ECO:0000256" key="1">
    <source>
        <dbReference type="SAM" id="MobiDB-lite"/>
    </source>
</evidence>
<reference evidence="3" key="2">
    <citation type="submission" date="2021-04" db="EMBL/GenBank/DDBJ databases">
        <authorList>
            <person name="Gilroy R."/>
        </authorList>
    </citation>
    <scope>NUCLEOTIDE SEQUENCE</scope>
    <source>
        <strain evidence="3">ChiW19-954</strain>
    </source>
</reference>
<dbReference type="NCBIfam" id="NF003163">
    <property type="entry name" value="PRK04143.1"/>
    <property type="match status" value="1"/>
</dbReference>
<dbReference type="PANTHER" id="PTHR11106:SF27">
    <property type="entry name" value="MACRO DOMAIN-CONTAINING PROTEIN"/>
    <property type="match status" value="1"/>
</dbReference>
<feature type="region of interest" description="Disordered" evidence="1">
    <location>
        <begin position="1"/>
        <end position="23"/>
    </location>
</feature>
<dbReference type="InterPro" id="IPR043472">
    <property type="entry name" value="Macro_dom-like"/>
</dbReference>
<sequence length="293" mass="33663">MWFGKYKDEKDKEKQNSVGGEQEERLDYLLREFKEDSVQYRDLETGEDYREKRRILRSLMNIRMPGKMNEEVLRVQDDFLTEEAKEKGIVELKDIPTAAEQYGSGHPYADKLSVWQGDITRLHVGAIVNAANSQMLGCFVPCHGCIDNAIHSAAGIELREACSHYMTRKRMQYGRRYEEPTGQAVLTEGYNLPAEYVIHTVGPIVGGYLNQGLRDDLRNCYQNVLKCCVEHKIRSVAFCCISTGEFHFPNDEAAKIAVETVTKILNEHSAEFDRVVFNVFKDVDRELYEEELS</sequence>
<dbReference type="AlphaFoldDB" id="A0A9D2NP29"/>
<name>A0A9D2NP29_9FIRM</name>
<feature type="compositionally biased region" description="Basic and acidic residues" evidence="1">
    <location>
        <begin position="1"/>
        <end position="15"/>
    </location>
</feature>
<evidence type="ECO:0000259" key="2">
    <source>
        <dbReference type="PROSITE" id="PS51154"/>
    </source>
</evidence>